<proteinExistence type="predicted"/>
<organism evidence="1">
    <name type="scientific">Oceaniferula spumae</name>
    <dbReference type="NCBI Taxonomy" id="2979115"/>
    <lineage>
        <taxon>Bacteria</taxon>
        <taxon>Pseudomonadati</taxon>
        <taxon>Verrucomicrobiota</taxon>
        <taxon>Verrucomicrobiia</taxon>
        <taxon>Verrucomicrobiales</taxon>
        <taxon>Verrucomicrobiaceae</taxon>
        <taxon>Oceaniferula</taxon>
    </lineage>
</organism>
<gene>
    <name evidence="1" type="ORF">NT6N_31940</name>
</gene>
<reference evidence="1" key="1">
    <citation type="submission" date="2024-07" db="EMBL/GenBank/DDBJ databases">
        <title>Complete genome sequence of Verrucomicrobiaceae bacterium NT6N.</title>
        <authorList>
            <person name="Huang C."/>
            <person name="Takami H."/>
            <person name="Hamasaki K."/>
        </authorList>
    </citation>
    <scope>NUCLEOTIDE SEQUENCE</scope>
    <source>
        <strain evidence="1">NT6N</strain>
    </source>
</reference>
<dbReference type="AlphaFoldDB" id="A0AAT9FQ71"/>
<dbReference type="KEGG" id="osu:NT6N_31940"/>
<evidence type="ECO:0000313" key="1">
    <source>
        <dbReference type="EMBL" id="BDS08154.1"/>
    </source>
</evidence>
<evidence type="ECO:0008006" key="2">
    <source>
        <dbReference type="Google" id="ProtNLM"/>
    </source>
</evidence>
<accession>A0AAT9FQ71</accession>
<protein>
    <recommendedName>
        <fullName evidence="2">HEAT repeat domain-containing protein</fullName>
    </recommendedName>
</protein>
<sequence length="426" mass="48816">MKFIYYILPVTALIAGYLALANQYDRSARLEAENKSLRILAESSRHQNRGRTQGETDLLSGKHVDWKLVGQQLRENDSVHAFYLQPHLRLARVILAMSFEEFLVAIDKIEQSDLSEVEKERLLGHFLWSMARVHPKQTTLKFAKNYADEKSTHLIKWEYLIASAYSHWIKADPNAAVDWFLQYDANGGFTDQQGQRVLPSELVRTAIFTVMPTNPEAAIKLLDTYPLDKRKSLLGGIHMTQLTKESHSTWATLIRNHVSKKDAPEMITWPLMNWSDGDGSTFNLDETSEYMQRIGANNAEQRHCIMKIAEQPSSWVSKREDDREGVIEDLQLFHQWAKKEDPASVHEATLKALTIAAQYNGLEFVDSAALHLLYHRETREDAYLTQALDLKNASKHPVLVNRLISEISDPATRQLYNEKFQASEQP</sequence>
<name>A0AAT9FQ71_9BACT</name>
<dbReference type="EMBL" id="AP026866">
    <property type="protein sequence ID" value="BDS08154.1"/>
    <property type="molecule type" value="Genomic_DNA"/>
</dbReference>